<dbReference type="SUPFAM" id="SSF57184">
    <property type="entry name" value="Growth factor receptor domain"/>
    <property type="match status" value="5"/>
</dbReference>
<dbReference type="AlphaFoldDB" id="A0ABD0WT37"/>
<feature type="domain" description="EGF-like" evidence="2">
    <location>
        <begin position="207"/>
        <end position="238"/>
    </location>
</feature>
<proteinExistence type="predicted"/>
<dbReference type="InterPro" id="IPR000742">
    <property type="entry name" value="EGF"/>
</dbReference>
<dbReference type="PANTHER" id="PTHR15332">
    <property type="entry name" value="PROPROTEIN CONVERTASE SUBTILISIN_KEXIN TYPE 5-LIKE"/>
    <property type="match status" value="1"/>
</dbReference>
<reference evidence="3 4" key="1">
    <citation type="submission" date="2024-06" db="EMBL/GenBank/DDBJ databases">
        <authorList>
            <person name="Pan Q."/>
            <person name="Wen M."/>
            <person name="Jouanno E."/>
            <person name="Zahm M."/>
            <person name="Klopp C."/>
            <person name="Cabau C."/>
            <person name="Louis A."/>
            <person name="Berthelot C."/>
            <person name="Parey E."/>
            <person name="Roest Crollius H."/>
            <person name="Montfort J."/>
            <person name="Robinson-Rechavi M."/>
            <person name="Bouchez O."/>
            <person name="Lampietro C."/>
            <person name="Lopez Roques C."/>
            <person name="Donnadieu C."/>
            <person name="Postlethwait J."/>
            <person name="Bobe J."/>
            <person name="Verreycken H."/>
            <person name="Guiguen Y."/>
        </authorList>
    </citation>
    <scope>NUCLEOTIDE SEQUENCE [LARGE SCALE GENOMIC DNA]</scope>
    <source>
        <strain evidence="3">Up_M1</strain>
        <tissue evidence="3">Testis</tissue>
    </source>
</reference>
<accession>A0ABD0WT37</accession>
<dbReference type="Proteomes" id="UP001557470">
    <property type="component" value="Unassembled WGS sequence"/>
</dbReference>
<feature type="domain" description="EGF-like" evidence="2">
    <location>
        <begin position="456"/>
        <end position="487"/>
    </location>
</feature>
<keyword evidence="4" id="KW-1185">Reference proteome</keyword>
<feature type="domain" description="EGF-like" evidence="2">
    <location>
        <begin position="302"/>
        <end position="338"/>
    </location>
</feature>
<protein>
    <recommendedName>
        <fullName evidence="2">EGF-like domain-containing protein</fullName>
    </recommendedName>
</protein>
<gene>
    <name evidence="3" type="ORF">UPYG_G00190840</name>
</gene>
<feature type="domain" description="EGF-like" evidence="2">
    <location>
        <begin position="538"/>
        <end position="577"/>
    </location>
</feature>
<dbReference type="CDD" id="cd00064">
    <property type="entry name" value="FU"/>
    <property type="match status" value="6"/>
</dbReference>
<feature type="domain" description="EGF-like" evidence="2">
    <location>
        <begin position="153"/>
        <end position="206"/>
    </location>
</feature>
<dbReference type="InterPro" id="IPR009030">
    <property type="entry name" value="Growth_fac_rcpt_cys_sf"/>
</dbReference>
<feature type="repeat" description="CSPG" evidence="1">
    <location>
        <begin position="582"/>
        <end position="656"/>
    </location>
</feature>
<dbReference type="InterPro" id="IPR006212">
    <property type="entry name" value="Furin_repeat"/>
</dbReference>
<organism evidence="3 4">
    <name type="scientific">Umbra pygmaea</name>
    <name type="common">Eastern mudminnow</name>
    <dbReference type="NCBI Taxonomy" id="75934"/>
    <lineage>
        <taxon>Eukaryota</taxon>
        <taxon>Metazoa</taxon>
        <taxon>Chordata</taxon>
        <taxon>Craniata</taxon>
        <taxon>Vertebrata</taxon>
        <taxon>Euteleostomi</taxon>
        <taxon>Actinopterygii</taxon>
        <taxon>Neopterygii</taxon>
        <taxon>Teleostei</taxon>
        <taxon>Protacanthopterygii</taxon>
        <taxon>Esociformes</taxon>
        <taxon>Umbridae</taxon>
        <taxon>Umbra</taxon>
    </lineage>
</organism>
<feature type="domain" description="EGF-like" evidence="2">
    <location>
        <begin position="365"/>
        <end position="406"/>
    </location>
</feature>
<dbReference type="PROSITE" id="PS51854">
    <property type="entry name" value="CSPG"/>
    <property type="match status" value="1"/>
</dbReference>
<feature type="domain" description="EGF-like" evidence="2">
    <location>
        <begin position="503"/>
        <end position="533"/>
    </location>
</feature>
<dbReference type="Pfam" id="PF16184">
    <property type="entry name" value="Cadherin_3"/>
    <property type="match status" value="1"/>
</dbReference>
<dbReference type="PANTHER" id="PTHR15332:SF175">
    <property type="entry name" value="PROPROTEIN CONVERTASE SUBTILISIN_KEXIN TYPE 5-LIKE"/>
    <property type="match status" value="1"/>
</dbReference>
<evidence type="ECO:0000259" key="2">
    <source>
        <dbReference type="SMART" id="SM00181"/>
    </source>
</evidence>
<dbReference type="Gene3D" id="2.10.220.10">
    <property type="entry name" value="Hormone Receptor, Insulin-like Growth Factor Receptor 1, Chain A, domain 2"/>
    <property type="match status" value="7"/>
</dbReference>
<name>A0ABD0WT37_UMBPY</name>
<comment type="caution">
    <text evidence="3">The sequence shown here is derived from an EMBL/GenBank/DDBJ whole genome shotgun (WGS) entry which is preliminary data.</text>
</comment>
<evidence type="ECO:0000313" key="4">
    <source>
        <dbReference type="Proteomes" id="UP001557470"/>
    </source>
</evidence>
<dbReference type="SMART" id="SM00181">
    <property type="entry name" value="EGF"/>
    <property type="match status" value="8"/>
</dbReference>
<evidence type="ECO:0000313" key="3">
    <source>
        <dbReference type="EMBL" id="KAL0979867.1"/>
    </source>
</evidence>
<dbReference type="SMART" id="SM00261">
    <property type="entry name" value="FU"/>
    <property type="match status" value="11"/>
</dbReference>
<evidence type="ECO:0000256" key="1">
    <source>
        <dbReference type="PROSITE-ProRule" id="PRU01201"/>
    </source>
</evidence>
<feature type="domain" description="EGF-like" evidence="2">
    <location>
        <begin position="52"/>
        <end position="82"/>
    </location>
</feature>
<dbReference type="EMBL" id="JAGEUA010000005">
    <property type="protein sequence ID" value="KAL0979867.1"/>
    <property type="molecule type" value="Genomic_DNA"/>
</dbReference>
<dbReference type="InterPro" id="IPR039005">
    <property type="entry name" value="CSPG_rpt"/>
</dbReference>
<sequence length="656" mass="70312">MVLGCHTSCSMCSGPSQQECVSCSDPSHLLRGGLCISDCGPGFYTQQHTCHACDSSCATCYPDSPKCTSCPPGFAMHLGKCISKCPDQHYLDSHGRCRPCHSSCWSCSGPAVSQCSACSHGLYLHLSQCLDTCGEGLYHHQGACYNCHPSCRSCVGPRSSDCLSCLKQQEALQPHTQQGPHDSPASGVCVDTCPPRFYLDTQHTCRECYTSCLQCTGGSGQNCTSCAPPYILHEGQCVLHCPKGHTVQENTCTGCHPSCQECSGPSQADCVSCPHLTSLHHGYCQTSCADGHFQHPQGFCQECSSDCQRCVADLQMGIASVCMSCKVARLLLLGDHCVTHCPKAYYPWHGALQGACKRCHASCAGCSGEGPLACTSCPAPNVLLPSGLCGPACPLGYYADNDRHCRACDQQCLSCEMAGVCTSCLDQGKVLLFGECQYDSCAHQYFLDTTTHICRECDWSCNACNGPQHTDCLQCMEGHVLQNGVCTQSCSLGSYQSGERCLSCDEHCQECQGPGECGQCQPPYANLQGLSCSSDCVECEGMGQCTVCRQNTYLSDGYCTPDCGQGFYGDKKTRTCHENSQAPSLHVSGSLLVPIGGTKPLDTTLLFVQDKDSPVESLQFQLLQTPTTGHLVVLHEGSETELARDDTFSWAQLQDA</sequence>